<name>A0A1S1HDP3_9SPHN</name>
<organism evidence="1 2">
    <name type="scientific">Edaphosphingomonas haloaromaticamans</name>
    <dbReference type="NCBI Taxonomy" id="653954"/>
    <lineage>
        <taxon>Bacteria</taxon>
        <taxon>Pseudomonadati</taxon>
        <taxon>Pseudomonadota</taxon>
        <taxon>Alphaproteobacteria</taxon>
        <taxon>Sphingomonadales</taxon>
        <taxon>Rhizorhabdaceae</taxon>
        <taxon>Edaphosphingomonas</taxon>
    </lineage>
</organism>
<dbReference type="AlphaFoldDB" id="A0A1S1HDP3"/>
<accession>A0A1S1HDP3</accession>
<sequence length="73" mass="7628">MIIDNGSRQSLAIDGVFEGVAGVAGPFVSFVPNRCARSPAQAVAGVLSGVPVRLAPKKDPAGPFWTSRYEVIE</sequence>
<gene>
    <name evidence="1" type="ORF">BHE75_01905</name>
</gene>
<dbReference type="OrthoDB" id="7574278at2"/>
<dbReference type="Proteomes" id="UP000179467">
    <property type="component" value="Unassembled WGS sequence"/>
</dbReference>
<dbReference type="EMBL" id="MIPT01000001">
    <property type="protein sequence ID" value="OHT19912.1"/>
    <property type="molecule type" value="Genomic_DNA"/>
</dbReference>
<dbReference type="RefSeq" id="WP_070933693.1">
    <property type="nucleotide sequence ID" value="NZ_MIPT01000001.1"/>
</dbReference>
<protein>
    <submittedName>
        <fullName evidence="1">Uncharacterized protein</fullName>
    </submittedName>
</protein>
<evidence type="ECO:0000313" key="2">
    <source>
        <dbReference type="Proteomes" id="UP000179467"/>
    </source>
</evidence>
<evidence type="ECO:0000313" key="1">
    <source>
        <dbReference type="EMBL" id="OHT19912.1"/>
    </source>
</evidence>
<reference evidence="1 2" key="1">
    <citation type="submission" date="2016-09" db="EMBL/GenBank/DDBJ databases">
        <title>Metabolic pathway, cell adaptation mechanisms and a novel monoxygenase revealed through proteogenomic-transcription analysis of a Sphingomonas haloaromaticamans strain degrading the fungicide ortho-phenylphenol.</title>
        <authorList>
            <person name="Perruchon C."/>
            <person name="Papadopoulou E.S."/>
            <person name="Rousidou C."/>
            <person name="Vasileiadis S."/>
            <person name="Tanou G."/>
            <person name="Amoutzias G."/>
            <person name="Molassiotis A."/>
            <person name="Karpouzas D.G."/>
        </authorList>
    </citation>
    <scope>NUCLEOTIDE SEQUENCE [LARGE SCALE GENOMIC DNA]</scope>
    <source>
        <strain evidence="1 2">P3</strain>
    </source>
</reference>
<keyword evidence="2" id="KW-1185">Reference proteome</keyword>
<proteinExistence type="predicted"/>
<comment type="caution">
    <text evidence="1">The sequence shown here is derived from an EMBL/GenBank/DDBJ whole genome shotgun (WGS) entry which is preliminary data.</text>
</comment>